<gene>
    <name evidence="2" type="ORF">HRR80_004699</name>
</gene>
<name>A0AAN6EU93_EXODE</name>
<sequence length="68" mass="7001">MGLPVAAASLVIAIIVAIVGAWRFFVCQNVMAKSRIVGSGAVVVVLTALTASLLGTYFVLAIIVDPEI</sequence>
<accession>A0AAN6EU93</accession>
<dbReference type="AlphaFoldDB" id="A0AAN6EU93"/>
<evidence type="ECO:0000313" key="3">
    <source>
        <dbReference type="Proteomes" id="UP001161757"/>
    </source>
</evidence>
<evidence type="ECO:0000256" key="1">
    <source>
        <dbReference type="SAM" id="Phobius"/>
    </source>
</evidence>
<feature type="transmembrane region" description="Helical" evidence="1">
    <location>
        <begin position="37"/>
        <end position="64"/>
    </location>
</feature>
<dbReference type="Proteomes" id="UP001161757">
    <property type="component" value="Unassembled WGS sequence"/>
</dbReference>
<organism evidence="2 3">
    <name type="scientific">Exophiala dermatitidis</name>
    <name type="common">Black yeast-like fungus</name>
    <name type="synonym">Wangiella dermatitidis</name>
    <dbReference type="NCBI Taxonomy" id="5970"/>
    <lineage>
        <taxon>Eukaryota</taxon>
        <taxon>Fungi</taxon>
        <taxon>Dikarya</taxon>
        <taxon>Ascomycota</taxon>
        <taxon>Pezizomycotina</taxon>
        <taxon>Eurotiomycetes</taxon>
        <taxon>Chaetothyriomycetidae</taxon>
        <taxon>Chaetothyriales</taxon>
        <taxon>Herpotrichiellaceae</taxon>
        <taxon>Exophiala</taxon>
    </lineage>
</organism>
<comment type="caution">
    <text evidence="2">The sequence shown here is derived from an EMBL/GenBank/DDBJ whole genome shotgun (WGS) entry which is preliminary data.</text>
</comment>
<keyword evidence="1" id="KW-0812">Transmembrane</keyword>
<protein>
    <submittedName>
        <fullName evidence="2">Uncharacterized protein</fullName>
    </submittedName>
</protein>
<keyword evidence="1" id="KW-0472">Membrane</keyword>
<feature type="transmembrane region" description="Helical" evidence="1">
    <location>
        <begin position="6"/>
        <end position="25"/>
    </location>
</feature>
<proteinExistence type="predicted"/>
<reference evidence="2" key="1">
    <citation type="submission" date="2023-01" db="EMBL/GenBank/DDBJ databases">
        <title>Exophiala dermititidis isolated from Cystic Fibrosis Patient.</title>
        <authorList>
            <person name="Kurbessoian T."/>
            <person name="Crocker A."/>
            <person name="Murante D."/>
            <person name="Hogan D.A."/>
            <person name="Stajich J.E."/>
        </authorList>
    </citation>
    <scope>NUCLEOTIDE SEQUENCE</scope>
    <source>
        <strain evidence="2">Ex8</strain>
    </source>
</reference>
<evidence type="ECO:0000313" key="2">
    <source>
        <dbReference type="EMBL" id="KAJ8991358.1"/>
    </source>
</evidence>
<dbReference type="EMBL" id="JAJGCB010000008">
    <property type="protein sequence ID" value="KAJ8991358.1"/>
    <property type="molecule type" value="Genomic_DNA"/>
</dbReference>
<keyword evidence="1" id="KW-1133">Transmembrane helix</keyword>